<dbReference type="GO" id="GO:0008168">
    <property type="term" value="F:methyltransferase activity"/>
    <property type="evidence" value="ECO:0007669"/>
    <property type="project" value="UniProtKB-KW"/>
</dbReference>
<proteinExistence type="predicted"/>
<name>A0A2A6M7E9_RHIFR</name>
<keyword evidence="1" id="KW-0489">Methyltransferase</keyword>
<dbReference type="InterPro" id="IPR029063">
    <property type="entry name" value="SAM-dependent_MTases_sf"/>
</dbReference>
<evidence type="ECO:0000313" key="1">
    <source>
        <dbReference type="EMBL" id="PDT50366.1"/>
    </source>
</evidence>
<sequence>MGVVEQREARRAKMVAETPQTELKLFHTENCSVLPNRQELLHRLPNGGVAAEIGAAFGDYTAEILQRNRPKELHLIDAWDTDRYKVGMDQIKNKFATEIQAKRLHLHQGYSTVRLQDFADDFFDWAYIDTNHTYQTTWEELVLCHAKVRRDGRIAGHDFCTGNVVRPMVYGVVQSVAKFCADYGWQYEYITLESHGHFSFCLKRL</sequence>
<dbReference type="GO" id="GO:0032259">
    <property type="term" value="P:methylation"/>
    <property type="evidence" value="ECO:0007669"/>
    <property type="project" value="UniProtKB-KW"/>
</dbReference>
<dbReference type="Gene3D" id="3.40.50.150">
    <property type="entry name" value="Vaccinia Virus protein VP39"/>
    <property type="match status" value="1"/>
</dbReference>
<evidence type="ECO:0000313" key="2">
    <source>
        <dbReference type="Proteomes" id="UP000220353"/>
    </source>
</evidence>
<dbReference type="Proteomes" id="UP000220353">
    <property type="component" value="Unassembled WGS sequence"/>
</dbReference>
<dbReference type="AlphaFoldDB" id="A0A2A6M7E9"/>
<accession>A0A2A6M7E9</accession>
<dbReference type="SUPFAM" id="SSF53335">
    <property type="entry name" value="S-adenosyl-L-methionine-dependent methyltransferases"/>
    <property type="match status" value="1"/>
</dbReference>
<dbReference type="EMBL" id="NWTC01000001">
    <property type="protein sequence ID" value="PDT50366.1"/>
    <property type="molecule type" value="Genomic_DNA"/>
</dbReference>
<keyword evidence="1" id="KW-0808">Transferase</keyword>
<dbReference type="RefSeq" id="WP_097586481.1">
    <property type="nucleotide sequence ID" value="NZ_NWTC01000001.1"/>
</dbReference>
<comment type="caution">
    <text evidence="1">The sequence shown here is derived from an EMBL/GenBank/DDBJ whole genome shotgun (WGS) entry which is preliminary data.</text>
</comment>
<reference evidence="1 2" key="1">
    <citation type="submission" date="2017-09" db="EMBL/GenBank/DDBJ databases">
        <title>Comparative genomics of rhizobia isolated from Phaseolus vulgaris in China.</title>
        <authorList>
            <person name="Tong W."/>
        </authorList>
    </citation>
    <scope>NUCLEOTIDE SEQUENCE [LARGE SCALE GENOMIC DNA]</scope>
    <source>
        <strain evidence="1 2">PCH1</strain>
    </source>
</reference>
<dbReference type="Pfam" id="PF13578">
    <property type="entry name" value="Methyltransf_24"/>
    <property type="match status" value="1"/>
</dbReference>
<protein>
    <submittedName>
        <fullName evidence="1">Methyltransferase</fullName>
    </submittedName>
</protein>
<organism evidence="1 2">
    <name type="scientific">Rhizobium fredii</name>
    <name type="common">Sinorhizobium fredii</name>
    <dbReference type="NCBI Taxonomy" id="380"/>
    <lineage>
        <taxon>Bacteria</taxon>
        <taxon>Pseudomonadati</taxon>
        <taxon>Pseudomonadota</taxon>
        <taxon>Alphaproteobacteria</taxon>
        <taxon>Hyphomicrobiales</taxon>
        <taxon>Rhizobiaceae</taxon>
        <taxon>Sinorhizobium/Ensifer group</taxon>
        <taxon>Sinorhizobium</taxon>
    </lineage>
</organism>
<gene>
    <name evidence="1" type="ORF">CO661_01600</name>
</gene>